<dbReference type="AlphaFoldDB" id="H2AV63"/>
<dbReference type="InterPro" id="IPR038496">
    <property type="entry name" value="Rad61_Wapl_sf"/>
</dbReference>
<dbReference type="RefSeq" id="XP_003957398.1">
    <property type="nucleotide sequence ID" value="XM_003957349.1"/>
</dbReference>
<evidence type="ECO:0000256" key="1">
    <source>
        <dbReference type="SAM" id="MobiDB-lite"/>
    </source>
</evidence>
<feature type="region of interest" description="Disordered" evidence="1">
    <location>
        <begin position="219"/>
        <end position="238"/>
    </location>
</feature>
<dbReference type="STRING" id="1071382.H2AV63"/>
<dbReference type="OrthoDB" id="4069585at2759"/>
<sequence>MKTYSRRGRSAPVISYSKLRTPDFSLSDNDDQDLSDDSFDGGDGNDVIDESNDSAKTEVEIIISSKAAFIEEAAELELTTDKNDPPDNELETVDNLHTTEEIQDQDDHLIAFDFMDSTKKVKRRRTNYKRTTMDVDSEDNSPISKKTSTMKKVVEDVDDFLSNLKPFNEEYLQKMIENELLKETNDQDCTEADNTISSQRVYNNKRTILHKTNEFEKDVADDDESGQLDEHEDGHSDRTIKNDVTYHYNELKNMGSSIKYQEDLEFLTFNGSTDMKISSFASKLLNFIYAIDNDQSFLEYIQKNHESKLLDWCFTKNVLDIPELLVLQGALMYKLNIKLADNNIHKIANLGAFLIALSKIEGIPNSSKIFKSNKLLNLSYQDYLEKRNIGEDGLFYSIKLWERYNTAFKGSHPTIKRLLEIIKKGDINIAFLIVLETVLSLVNFRNERVSINLSKTVGPLVTNFNGFKENDKYVKNLILLTNEDTILVKIPQGEKNSIFLNSFNFVLSNINEAENLDILLLHLGLCLNVINECDGSIRNLDQLCSTAGEIIMSNHVRITNKLMRGLICLNLTFLIKLEPSNKIDDEMKTQLTHELNIFEEQTGIFNKSINEKVKLALKKILYN</sequence>
<protein>
    <recommendedName>
        <fullName evidence="2">Rad61 Wapl domain-containing protein</fullName>
    </recommendedName>
</protein>
<feature type="compositionally biased region" description="Basic and acidic residues" evidence="1">
    <location>
        <begin position="228"/>
        <end position="238"/>
    </location>
</feature>
<reference evidence="3 4" key="1">
    <citation type="journal article" date="2011" name="Proc. Natl. Acad. Sci. U.S.A.">
        <title>Evolutionary erosion of yeast sex chromosomes by mating-type switching accidents.</title>
        <authorList>
            <person name="Gordon J.L."/>
            <person name="Armisen D."/>
            <person name="Proux-Wera E."/>
            <person name="Oheigeartaigh S.S."/>
            <person name="Byrne K.P."/>
            <person name="Wolfe K.H."/>
        </authorList>
    </citation>
    <scope>NUCLEOTIDE SEQUENCE [LARGE SCALE GENOMIC DNA]</scope>
    <source>
        <strain evidence="4">ATCC 22294 / BCRC 22015 / CBS 2517 / CECT 1963 / NBRC 1671 / NRRL Y-8276</strain>
    </source>
</reference>
<feature type="domain" description="Rad61 Wapl" evidence="2">
    <location>
        <begin position="245"/>
        <end position="620"/>
    </location>
</feature>
<organism evidence="3 4">
    <name type="scientific">Kazachstania africana (strain ATCC 22294 / BCRC 22015 / CBS 2517 / CECT 1963 / NBRC 1671 / NRRL Y-8276)</name>
    <name type="common">Yeast</name>
    <name type="synonym">Kluyveromyces africanus</name>
    <dbReference type="NCBI Taxonomy" id="1071382"/>
    <lineage>
        <taxon>Eukaryota</taxon>
        <taxon>Fungi</taxon>
        <taxon>Dikarya</taxon>
        <taxon>Ascomycota</taxon>
        <taxon>Saccharomycotina</taxon>
        <taxon>Saccharomycetes</taxon>
        <taxon>Saccharomycetales</taxon>
        <taxon>Saccharomycetaceae</taxon>
        <taxon>Kazachstania</taxon>
    </lineage>
</organism>
<dbReference type="EMBL" id="HE650825">
    <property type="protein sequence ID" value="CCF58263.1"/>
    <property type="molecule type" value="Genomic_DNA"/>
</dbReference>
<dbReference type="Gene3D" id="1.25.10.60">
    <property type="entry name" value="Rad61, Wapl domain"/>
    <property type="match status" value="1"/>
</dbReference>
<name>H2AV63_KAZAF</name>
<feature type="compositionally biased region" description="Acidic residues" evidence="1">
    <location>
        <begin position="28"/>
        <end position="40"/>
    </location>
</feature>
<dbReference type="eggNOG" id="ENOG502RY5C">
    <property type="taxonomic scope" value="Eukaryota"/>
</dbReference>
<dbReference type="GeneID" id="13882842"/>
<dbReference type="HOGENOM" id="CLU_460918_0_0_1"/>
<dbReference type="InterPro" id="IPR031550">
    <property type="entry name" value="Rad61_Wapl"/>
</dbReference>
<feature type="region of interest" description="Disordered" evidence="1">
    <location>
        <begin position="20"/>
        <end position="53"/>
    </location>
</feature>
<dbReference type="Proteomes" id="UP000005220">
    <property type="component" value="Chromosome 5"/>
</dbReference>
<dbReference type="Pfam" id="PF16997">
    <property type="entry name" value="Wap1"/>
    <property type="match status" value="1"/>
</dbReference>
<proteinExistence type="predicted"/>
<evidence type="ECO:0000313" key="4">
    <source>
        <dbReference type="Proteomes" id="UP000005220"/>
    </source>
</evidence>
<keyword evidence="4" id="KW-1185">Reference proteome</keyword>
<accession>H2AV63</accession>
<evidence type="ECO:0000313" key="3">
    <source>
        <dbReference type="EMBL" id="CCF58263.1"/>
    </source>
</evidence>
<evidence type="ECO:0000259" key="2">
    <source>
        <dbReference type="Pfam" id="PF16997"/>
    </source>
</evidence>
<gene>
    <name evidence="3" type="primary">KAFR0E01090</name>
    <name evidence="3" type="ORF">KAFR_0E01090</name>
</gene>
<dbReference type="FunCoup" id="H2AV63">
    <property type="interactions" value="25"/>
</dbReference>
<dbReference type="InParanoid" id="H2AV63"/>
<dbReference type="KEGG" id="kaf:KAFR_0E01090"/>